<organism evidence="1 2">
    <name type="scientific">Eumeta variegata</name>
    <name type="common">Bagworm moth</name>
    <name type="synonym">Eumeta japonica</name>
    <dbReference type="NCBI Taxonomy" id="151549"/>
    <lineage>
        <taxon>Eukaryota</taxon>
        <taxon>Metazoa</taxon>
        <taxon>Ecdysozoa</taxon>
        <taxon>Arthropoda</taxon>
        <taxon>Hexapoda</taxon>
        <taxon>Insecta</taxon>
        <taxon>Pterygota</taxon>
        <taxon>Neoptera</taxon>
        <taxon>Endopterygota</taxon>
        <taxon>Lepidoptera</taxon>
        <taxon>Glossata</taxon>
        <taxon>Ditrysia</taxon>
        <taxon>Tineoidea</taxon>
        <taxon>Psychidae</taxon>
        <taxon>Oiketicinae</taxon>
        <taxon>Eumeta</taxon>
    </lineage>
</organism>
<dbReference type="Proteomes" id="UP000299102">
    <property type="component" value="Unassembled WGS sequence"/>
</dbReference>
<sequence length="96" mass="10738">MWRPLNGGASRRFYGTVMTPVRRLPDEDARSRLQCEGKIFILHVYTIKFLHFSYKICTPYGMDAPLRSVVIVTATGAPPGGSGVTQTECEPELTYN</sequence>
<proteinExistence type="predicted"/>
<name>A0A4C1V630_EUMVA</name>
<accession>A0A4C1V630</accession>
<reference evidence="1 2" key="1">
    <citation type="journal article" date="2019" name="Commun. Biol.">
        <title>The bagworm genome reveals a unique fibroin gene that provides high tensile strength.</title>
        <authorList>
            <person name="Kono N."/>
            <person name="Nakamura H."/>
            <person name="Ohtoshi R."/>
            <person name="Tomita M."/>
            <person name="Numata K."/>
            <person name="Arakawa K."/>
        </authorList>
    </citation>
    <scope>NUCLEOTIDE SEQUENCE [LARGE SCALE GENOMIC DNA]</scope>
</reference>
<comment type="caution">
    <text evidence="1">The sequence shown here is derived from an EMBL/GenBank/DDBJ whole genome shotgun (WGS) entry which is preliminary data.</text>
</comment>
<keyword evidence="2" id="KW-1185">Reference proteome</keyword>
<protein>
    <submittedName>
        <fullName evidence="1">Uncharacterized protein</fullName>
    </submittedName>
</protein>
<evidence type="ECO:0000313" key="1">
    <source>
        <dbReference type="EMBL" id="GBP33655.1"/>
    </source>
</evidence>
<dbReference type="AlphaFoldDB" id="A0A4C1V630"/>
<evidence type="ECO:0000313" key="2">
    <source>
        <dbReference type="Proteomes" id="UP000299102"/>
    </source>
</evidence>
<gene>
    <name evidence="1" type="ORF">EVAR_16691_1</name>
</gene>
<dbReference type="EMBL" id="BGZK01000277">
    <property type="protein sequence ID" value="GBP33655.1"/>
    <property type="molecule type" value="Genomic_DNA"/>
</dbReference>